<sequence>MLSRVILDIETVGVDFSSLDDEAQSYLLKGARTDEERAELPSTLSFSPLTGRIVAVALLNPDTNRGTVFYQVPDKETQEKEEENITYVSLPNEEEVLNRTWNALGRFDQIVTFNGRAFDGPYLMVRSAVHKIRPTKNLVPYRYGDDHIDLYDRLGFFGAVRRTMSLHMWCQALGIPSSKTGGITGHEVPAFFKDGRYDEIAHYCMDDVRATAELFRIWNEYLNIK</sequence>
<dbReference type="Gene3D" id="3.30.420.10">
    <property type="entry name" value="Ribonuclease H-like superfamily/Ribonuclease H"/>
    <property type="match status" value="1"/>
</dbReference>
<dbReference type="Proteomes" id="UP000034531">
    <property type="component" value="Unassembled WGS sequence"/>
</dbReference>
<protein>
    <recommendedName>
        <fullName evidence="1">Predicted 3'-5' exonuclease PolB-like domain-containing protein</fullName>
    </recommendedName>
</protein>
<dbReference type="InterPro" id="IPR019288">
    <property type="entry name" value="3'-5'_exonuclease_PolB-like"/>
</dbReference>
<dbReference type="InterPro" id="IPR036397">
    <property type="entry name" value="RNaseH_sf"/>
</dbReference>
<dbReference type="SUPFAM" id="SSF53098">
    <property type="entry name" value="Ribonuclease H-like"/>
    <property type="match status" value="1"/>
</dbReference>
<reference evidence="2 3" key="1">
    <citation type="journal article" date="2015" name="Nature">
        <title>rRNA introns, odd ribosomes, and small enigmatic genomes across a large radiation of phyla.</title>
        <authorList>
            <person name="Brown C.T."/>
            <person name="Hug L.A."/>
            <person name="Thomas B.C."/>
            <person name="Sharon I."/>
            <person name="Castelle C.J."/>
            <person name="Singh A."/>
            <person name="Wilkins M.J."/>
            <person name="Williams K.H."/>
            <person name="Banfield J.F."/>
        </authorList>
    </citation>
    <scope>NUCLEOTIDE SEQUENCE [LARGE SCALE GENOMIC DNA]</scope>
</reference>
<evidence type="ECO:0000313" key="3">
    <source>
        <dbReference type="Proteomes" id="UP000034531"/>
    </source>
</evidence>
<dbReference type="Pfam" id="PF10108">
    <property type="entry name" value="DNA_pol_B_exo2"/>
    <property type="match status" value="1"/>
</dbReference>
<comment type="caution">
    <text evidence="2">The sequence shown here is derived from an EMBL/GenBank/DDBJ whole genome shotgun (WGS) entry which is preliminary data.</text>
</comment>
<proteinExistence type="predicted"/>
<evidence type="ECO:0000259" key="1">
    <source>
        <dbReference type="Pfam" id="PF10108"/>
    </source>
</evidence>
<feature type="domain" description="Predicted 3'-5' exonuclease PolB-like" evidence="1">
    <location>
        <begin position="52"/>
        <end position="212"/>
    </location>
</feature>
<gene>
    <name evidence="2" type="ORF">UT84_C0028G0007</name>
</gene>
<evidence type="ECO:0000313" key="2">
    <source>
        <dbReference type="EMBL" id="KKR49418.1"/>
    </source>
</evidence>
<dbReference type="GO" id="GO:0003676">
    <property type="term" value="F:nucleic acid binding"/>
    <property type="evidence" value="ECO:0007669"/>
    <property type="project" value="InterPro"/>
</dbReference>
<dbReference type="AlphaFoldDB" id="A0A0G0RAJ1"/>
<dbReference type="InterPro" id="IPR012337">
    <property type="entry name" value="RNaseH-like_sf"/>
</dbReference>
<name>A0A0G0RAJ1_9BACT</name>
<organism evidence="2 3">
    <name type="scientific">Candidatus Curtissbacteria bacterium GW2011_GWA1_40_16</name>
    <dbReference type="NCBI Taxonomy" id="1618405"/>
    <lineage>
        <taxon>Bacteria</taxon>
        <taxon>Candidatus Curtissiibacteriota</taxon>
    </lineage>
</organism>
<accession>A0A0G0RAJ1</accession>
<dbReference type="EMBL" id="LBYI01000028">
    <property type="protein sequence ID" value="KKR49418.1"/>
    <property type="molecule type" value="Genomic_DNA"/>
</dbReference>